<evidence type="ECO:0000256" key="2">
    <source>
        <dbReference type="ARBA" id="ARBA00009323"/>
    </source>
</evidence>
<evidence type="ECO:0000313" key="7">
    <source>
        <dbReference type="EMBL" id="QNN51596.1"/>
    </source>
</evidence>
<dbReference type="InterPro" id="IPR006776">
    <property type="entry name" value="SsgB"/>
</dbReference>
<dbReference type="GO" id="GO:0030435">
    <property type="term" value="P:sporulation resulting in formation of a cellular spore"/>
    <property type="evidence" value="ECO:0007669"/>
    <property type="project" value="UniProtKB-KW"/>
</dbReference>
<dbReference type="Pfam" id="PF04686">
    <property type="entry name" value="SsgA"/>
    <property type="match status" value="1"/>
</dbReference>
<accession>A0A7G9R7M1</accession>
<dbReference type="GO" id="GO:0000917">
    <property type="term" value="P:division septum assembly"/>
    <property type="evidence" value="ECO:0007669"/>
    <property type="project" value="UniProtKB-KW"/>
</dbReference>
<evidence type="ECO:0000256" key="3">
    <source>
        <dbReference type="ARBA" id="ARBA00022618"/>
    </source>
</evidence>
<organism evidence="7 8">
    <name type="scientific">Nocardioides mesophilus</name>
    <dbReference type="NCBI Taxonomy" id="433659"/>
    <lineage>
        <taxon>Bacteria</taxon>
        <taxon>Bacillati</taxon>
        <taxon>Actinomycetota</taxon>
        <taxon>Actinomycetes</taxon>
        <taxon>Propionibacteriales</taxon>
        <taxon>Nocardioidaceae</taxon>
        <taxon>Nocardioides</taxon>
    </lineage>
</organism>
<sequence>MNTAPHVVVQPLALELLGSQPPAVAEAELRYDRDDPYAVTLVFLEAGNDVVWLFGRDLLLQGVSEPAGEGDVHVFPSVDAEGRAVIMLSLSSPDGQALMKAPAADVLDFLARATHEVWPGTEHHLVSTDAVIAALLVDD</sequence>
<name>A0A7G9R7M1_9ACTN</name>
<comment type="subcellular location">
    <subcellularLocation>
        <location evidence="1">Cell septum</location>
    </subcellularLocation>
</comment>
<dbReference type="InterPro" id="IPR038658">
    <property type="entry name" value="SsgB_sf"/>
</dbReference>
<dbReference type="KEGG" id="nmes:H9L09_13565"/>
<keyword evidence="6" id="KW-0131">Cell cycle</keyword>
<keyword evidence="5" id="KW-0717">Septation</keyword>
<dbReference type="RefSeq" id="WP_187577432.1">
    <property type="nucleotide sequence ID" value="NZ_CP060713.1"/>
</dbReference>
<dbReference type="GO" id="GO:0030428">
    <property type="term" value="C:cell septum"/>
    <property type="evidence" value="ECO:0007669"/>
    <property type="project" value="UniProtKB-SubCell"/>
</dbReference>
<evidence type="ECO:0000256" key="4">
    <source>
        <dbReference type="ARBA" id="ARBA00022969"/>
    </source>
</evidence>
<dbReference type="AlphaFoldDB" id="A0A7G9R7M1"/>
<evidence type="ECO:0000256" key="6">
    <source>
        <dbReference type="ARBA" id="ARBA00023306"/>
    </source>
</evidence>
<evidence type="ECO:0000256" key="5">
    <source>
        <dbReference type="ARBA" id="ARBA00023210"/>
    </source>
</evidence>
<evidence type="ECO:0000313" key="8">
    <source>
        <dbReference type="Proteomes" id="UP000515947"/>
    </source>
</evidence>
<dbReference type="EMBL" id="CP060713">
    <property type="protein sequence ID" value="QNN51596.1"/>
    <property type="molecule type" value="Genomic_DNA"/>
</dbReference>
<protein>
    <submittedName>
        <fullName evidence="7">SsgA family sporulation/cell division regulator</fullName>
    </submittedName>
</protein>
<keyword evidence="8" id="KW-1185">Reference proteome</keyword>
<gene>
    <name evidence="7" type="ORF">H9L09_13565</name>
</gene>
<evidence type="ECO:0000256" key="1">
    <source>
        <dbReference type="ARBA" id="ARBA00004431"/>
    </source>
</evidence>
<keyword evidence="4" id="KW-0749">Sporulation</keyword>
<dbReference type="Proteomes" id="UP000515947">
    <property type="component" value="Chromosome"/>
</dbReference>
<reference evidence="7 8" key="1">
    <citation type="submission" date="2020-08" db="EMBL/GenBank/DDBJ databases">
        <title>Genome sequence of Nocardioides mesophilus KACC 16243T.</title>
        <authorList>
            <person name="Hyun D.-W."/>
            <person name="Bae J.-W."/>
        </authorList>
    </citation>
    <scope>NUCLEOTIDE SEQUENCE [LARGE SCALE GENOMIC DNA]</scope>
    <source>
        <strain evidence="7 8">KACC 16243</strain>
    </source>
</reference>
<dbReference type="Gene3D" id="2.30.31.20">
    <property type="entry name" value="Sporulation-specific cell division protein SsgB"/>
    <property type="match status" value="1"/>
</dbReference>
<proteinExistence type="inferred from homology"/>
<comment type="similarity">
    <text evidence="2">Belongs to the SsgA family.</text>
</comment>
<keyword evidence="3 7" id="KW-0132">Cell division</keyword>